<keyword evidence="2" id="KW-1185">Reference proteome</keyword>
<organism evidence="1 2">
    <name type="scientific">Rhizopogon vinicolor AM-OR11-026</name>
    <dbReference type="NCBI Taxonomy" id="1314800"/>
    <lineage>
        <taxon>Eukaryota</taxon>
        <taxon>Fungi</taxon>
        <taxon>Dikarya</taxon>
        <taxon>Basidiomycota</taxon>
        <taxon>Agaricomycotina</taxon>
        <taxon>Agaricomycetes</taxon>
        <taxon>Agaricomycetidae</taxon>
        <taxon>Boletales</taxon>
        <taxon>Suillineae</taxon>
        <taxon>Rhizopogonaceae</taxon>
        <taxon>Rhizopogon</taxon>
    </lineage>
</organism>
<dbReference type="EMBL" id="KV448404">
    <property type="protein sequence ID" value="OAX36622.1"/>
    <property type="molecule type" value="Genomic_DNA"/>
</dbReference>
<dbReference type="Proteomes" id="UP000092154">
    <property type="component" value="Unassembled WGS sequence"/>
</dbReference>
<proteinExistence type="predicted"/>
<gene>
    <name evidence="1" type="ORF">K503DRAFT_287942</name>
</gene>
<evidence type="ECO:0000313" key="1">
    <source>
        <dbReference type="EMBL" id="OAX36622.1"/>
    </source>
</evidence>
<dbReference type="OrthoDB" id="2684645at2759"/>
<evidence type="ECO:0000313" key="2">
    <source>
        <dbReference type="Proteomes" id="UP000092154"/>
    </source>
</evidence>
<reference evidence="1 2" key="1">
    <citation type="submission" date="2016-06" db="EMBL/GenBank/DDBJ databases">
        <title>Comparative genomics of the ectomycorrhizal sister species Rhizopogon vinicolor and Rhizopogon vesiculosus (Basidiomycota: Boletales) reveals a divergence of the mating type B locus.</title>
        <authorList>
            <consortium name="DOE Joint Genome Institute"/>
            <person name="Mujic A.B."/>
            <person name="Kuo A."/>
            <person name="Tritt A."/>
            <person name="Lipzen A."/>
            <person name="Chen C."/>
            <person name="Johnson J."/>
            <person name="Sharma A."/>
            <person name="Barry K."/>
            <person name="Grigoriev I.V."/>
            <person name="Spatafora J.W."/>
        </authorList>
    </citation>
    <scope>NUCLEOTIDE SEQUENCE [LARGE SCALE GENOMIC DNA]</scope>
    <source>
        <strain evidence="1 2">AM-OR11-026</strain>
    </source>
</reference>
<dbReference type="AlphaFoldDB" id="A0A1B7MVK4"/>
<dbReference type="InParanoid" id="A0A1B7MVK4"/>
<sequence length="216" mass="23943">MVIVRRTCSLLFSVGVELSAPSAIVGSFPPSPDPSSAPFPPFAMPMPAISIQMPIPNVPEMPYVYGQRNASQYPFSSELSYTPEHLYTPQQPYVSEHASEHSTFSSERPYTPEPPYAPERPRTFQQPYVSEQAFDVPPHLLVSSYAKPHIDDWVPDVPGLSDEAEVGPTSEPICIYAADSVTQTQGSISRRPSLLKRVVSFLRSLGPKKWKVSHRS</sequence>
<protein>
    <submittedName>
        <fullName evidence="1">Uncharacterized protein</fullName>
    </submittedName>
</protein>
<name>A0A1B7MVK4_9AGAM</name>
<accession>A0A1B7MVK4</accession>